<dbReference type="Pfam" id="PF01638">
    <property type="entry name" value="HxlR"/>
    <property type="match status" value="1"/>
</dbReference>
<dbReference type="SUPFAM" id="SSF46785">
    <property type="entry name" value="Winged helix' DNA-binding domain"/>
    <property type="match status" value="1"/>
</dbReference>
<keyword evidence="2" id="KW-0238">DNA-binding</keyword>
<name>A0ABQ0BA53_9FIRM</name>
<evidence type="ECO:0000256" key="2">
    <source>
        <dbReference type="ARBA" id="ARBA00023125"/>
    </source>
</evidence>
<dbReference type="Proteomes" id="UP001600943">
    <property type="component" value="Unassembled WGS sequence"/>
</dbReference>
<evidence type="ECO:0000259" key="4">
    <source>
        <dbReference type="PROSITE" id="PS51118"/>
    </source>
</evidence>
<proteinExistence type="predicted"/>
<reference evidence="5 6" key="1">
    <citation type="submission" date="2024-04" db="EMBL/GenBank/DDBJ databases">
        <title>Defined microbial consortia suppress multidrug-resistant proinflammatory Enterobacteriaceae via ecological control.</title>
        <authorList>
            <person name="Furuichi M."/>
            <person name="Kawaguchi T."/>
            <person name="Pust M."/>
            <person name="Yasuma K."/>
            <person name="Plichta D."/>
            <person name="Hasegawa N."/>
            <person name="Ohya T."/>
            <person name="Bhattarai S."/>
            <person name="Sasajima S."/>
            <person name="Aoto Y."/>
            <person name="Tuganbaev T."/>
            <person name="Yaginuma M."/>
            <person name="Ueda M."/>
            <person name="Okahashi N."/>
            <person name="Amafuji K."/>
            <person name="Kiridooshi Y."/>
            <person name="Sugita K."/>
            <person name="Strazar M."/>
            <person name="Skelly A."/>
            <person name="Suda W."/>
            <person name="Hattori M."/>
            <person name="Nakamoto N."/>
            <person name="Caballero S."/>
            <person name="Norman J."/>
            <person name="Olle B."/>
            <person name="Tanoue T."/>
            <person name="Arita M."/>
            <person name="Bucci V."/>
            <person name="Atarashi K."/>
            <person name="Xavier R."/>
            <person name="Honda K."/>
        </authorList>
    </citation>
    <scope>NUCLEOTIDE SEQUENCE [LARGE SCALE GENOMIC DNA]</scope>
    <source>
        <strain evidence="6">k04-0078-D8-1</strain>
    </source>
</reference>
<dbReference type="EMBL" id="BAABYW010000001">
    <property type="protein sequence ID" value="GAA6408341.1"/>
    <property type="molecule type" value="Genomic_DNA"/>
</dbReference>
<comment type="caution">
    <text evidence="5">The sequence shown here is derived from an EMBL/GenBank/DDBJ whole genome shotgun (WGS) entry which is preliminary data.</text>
</comment>
<dbReference type="InterPro" id="IPR036388">
    <property type="entry name" value="WH-like_DNA-bd_sf"/>
</dbReference>
<dbReference type="InterPro" id="IPR011991">
    <property type="entry name" value="ArsR-like_HTH"/>
</dbReference>
<accession>A0ABQ0BA53</accession>
<dbReference type="PANTHER" id="PTHR33204">
    <property type="entry name" value="TRANSCRIPTIONAL REGULATOR, MARR FAMILY"/>
    <property type="match status" value="1"/>
</dbReference>
<feature type="domain" description="HTH hxlR-type" evidence="4">
    <location>
        <begin position="9"/>
        <end position="107"/>
    </location>
</feature>
<organism evidence="5 6">
    <name type="scientific">Blautia hominis</name>
    <dbReference type="NCBI Taxonomy" id="2025493"/>
    <lineage>
        <taxon>Bacteria</taxon>
        <taxon>Bacillati</taxon>
        <taxon>Bacillota</taxon>
        <taxon>Clostridia</taxon>
        <taxon>Lachnospirales</taxon>
        <taxon>Lachnospiraceae</taxon>
        <taxon>Blautia</taxon>
    </lineage>
</organism>
<keyword evidence="6" id="KW-1185">Reference proteome</keyword>
<protein>
    <submittedName>
        <fullName evidence="5">Helix-turn-helix domain-containing protein</fullName>
    </submittedName>
</protein>
<evidence type="ECO:0000313" key="6">
    <source>
        <dbReference type="Proteomes" id="UP001600943"/>
    </source>
</evidence>
<dbReference type="PROSITE" id="PS51118">
    <property type="entry name" value="HTH_HXLR"/>
    <property type="match status" value="1"/>
</dbReference>
<dbReference type="CDD" id="cd00090">
    <property type="entry name" value="HTH_ARSR"/>
    <property type="match status" value="1"/>
</dbReference>
<sequence length="118" mass="13571">MKMRSDYTCPLELTHDIIRGKWKPLILWLLSKSGCSPSALKKSIPGISQKMLLQHLNELLECGVIQKTTSERYPLKTEYSLTQRGQKIFEAVSIMQSVGIEMMLEDNREDFLRDKGLL</sequence>
<dbReference type="InterPro" id="IPR036390">
    <property type="entry name" value="WH_DNA-bd_sf"/>
</dbReference>
<evidence type="ECO:0000256" key="3">
    <source>
        <dbReference type="ARBA" id="ARBA00023163"/>
    </source>
</evidence>
<evidence type="ECO:0000313" key="5">
    <source>
        <dbReference type="EMBL" id="GAA6408341.1"/>
    </source>
</evidence>
<dbReference type="PANTHER" id="PTHR33204:SF29">
    <property type="entry name" value="TRANSCRIPTIONAL REGULATOR"/>
    <property type="match status" value="1"/>
</dbReference>
<gene>
    <name evidence="5" type="ORF">K040078D81_24580</name>
</gene>
<dbReference type="Gene3D" id="1.10.10.10">
    <property type="entry name" value="Winged helix-like DNA-binding domain superfamily/Winged helix DNA-binding domain"/>
    <property type="match status" value="1"/>
</dbReference>
<evidence type="ECO:0000256" key="1">
    <source>
        <dbReference type="ARBA" id="ARBA00023015"/>
    </source>
</evidence>
<keyword evidence="1" id="KW-0805">Transcription regulation</keyword>
<keyword evidence="3" id="KW-0804">Transcription</keyword>
<dbReference type="InterPro" id="IPR002577">
    <property type="entry name" value="HTH_HxlR"/>
</dbReference>
<dbReference type="RefSeq" id="WP_390405599.1">
    <property type="nucleotide sequence ID" value="NZ_BAABYW010000001.1"/>
</dbReference>